<dbReference type="Proteomes" id="UP000574769">
    <property type="component" value="Unassembled WGS sequence"/>
</dbReference>
<comment type="caution">
    <text evidence="1">The sequence shown here is derived from an EMBL/GenBank/DDBJ whole genome shotgun (WGS) entry which is preliminary data.</text>
</comment>
<keyword evidence="2" id="KW-1185">Reference proteome</keyword>
<dbReference type="EMBL" id="JACHNY010000012">
    <property type="protein sequence ID" value="MBB4619643.1"/>
    <property type="molecule type" value="Genomic_DNA"/>
</dbReference>
<evidence type="ECO:0000313" key="2">
    <source>
        <dbReference type="Proteomes" id="UP000574769"/>
    </source>
</evidence>
<gene>
    <name evidence="1" type="ORF">GGQ96_003802</name>
</gene>
<name>A0A7W7AM83_9SPHN</name>
<sequence>MTDESDEDFFARRAQQEVDLAAATNDPAIKAIHLNLAARYATQRERAACGGSAEPRSADDE</sequence>
<organism evidence="1 2">
    <name type="scientific">Sphingomonas abaci</name>
    <dbReference type="NCBI Taxonomy" id="237611"/>
    <lineage>
        <taxon>Bacteria</taxon>
        <taxon>Pseudomonadati</taxon>
        <taxon>Pseudomonadota</taxon>
        <taxon>Alphaproteobacteria</taxon>
        <taxon>Sphingomonadales</taxon>
        <taxon>Sphingomonadaceae</taxon>
        <taxon>Sphingomonas</taxon>
    </lineage>
</organism>
<reference evidence="1 2" key="1">
    <citation type="submission" date="2020-08" db="EMBL/GenBank/DDBJ databases">
        <title>Genomic Encyclopedia of Type Strains, Phase IV (KMG-IV): sequencing the most valuable type-strain genomes for metagenomic binning, comparative biology and taxonomic classification.</title>
        <authorList>
            <person name="Goeker M."/>
        </authorList>
    </citation>
    <scope>NUCLEOTIDE SEQUENCE [LARGE SCALE GENOMIC DNA]</scope>
    <source>
        <strain evidence="1 2">DSM 15867</strain>
    </source>
</reference>
<accession>A0A7W7AM83</accession>
<evidence type="ECO:0000313" key="1">
    <source>
        <dbReference type="EMBL" id="MBB4619643.1"/>
    </source>
</evidence>
<dbReference type="RefSeq" id="WP_184116891.1">
    <property type="nucleotide sequence ID" value="NZ_JACHNY010000012.1"/>
</dbReference>
<protein>
    <submittedName>
        <fullName evidence="1">Uncharacterized protein</fullName>
    </submittedName>
</protein>
<dbReference type="AlphaFoldDB" id="A0A7W7AM83"/>
<proteinExistence type="predicted"/>